<name>A0A2S0KJD5_9ACTN</name>
<dbReference type="KEGG" id="git:C6V83_17585"/>
<gene>
    <name evidence="2" type="ORF">C6V83_17585</name>
</gene>
<organism evidence="2 3">
    <name type="scientific">Gordonia iterans</name>
    <dbReference type="NCBI Taxonomy" id="1004901"/>
    <lineage>
        <taxon>Bacteria</taxon>
        <taxon>Bacillati</taxon>
        <taxon>Actinomycetota</taxon>
        <taxon>Actinomycetes</taxon>
        <taxon>Mycobacteriales</taxon>
        <taxon>Gordoniaceae</taxon>
        <taxon>Gordonia</taxon>
    </lineage>
</organism>
<dbReference type="AlphaFoldDB" id="A0A2S0KJD5"/>
<dbReference type="RefSeq" id="WP_105943505.1">
    <property type="nucleotide sequence ID" value="NZ_CP027433.1"/>
</dbReference>
<evidence type="ECO:0000313" key="2">
    <source>
        <dbReference type="EMBL" id="AVM01802.1"/>
    </source>
</evidence>
<proteinExistence type="predicted"/>
<dbReference type="Proteomes" id="UP000239814">
    <property type="component" value="Chromosome"/>
</dbReference>
<dbReference type="GO" id="GO:0051537">
    <property type="term" value="F:2 iron, 2 sulfur cluster binding"/>
    <property type="evidence" value="ECO:0007669"/>
    <property type="project" value="InterPro"/>
</dbReference>
<protein>
    <recommendedName>
        <fullName evidence="1">Ferric siderophore reductase C-terminal domain-containing protein</fullName>
    </recommendedName>
</protein>
<dbReference type="InterPro" id="IPR024726">
    <property type="entry name" value="FhuF_C"/>
</dbReference>
<accession>A0A2S0KJD5</accession>
<dbReference type="OrthoDB" id="3290158at2"/>
<sequence>MESPNPMPAALDRLREVNSYFAVRYGPDQAGAGRPAADLLDPAMAGDLFDHAEEILGTRERRVAVSWVFFEYIARIWAVALGTAMLTGRSVALDPNRLRISRDGNCTVLHLADPIPGGSPVDEVARGHAEPLIAAWRGHVAAGLLWGNAASSVISAGGQLGSAADAVVAQSLAYPNLAAALGPENRRRSCCLYYRTSIGGYCGDCSLTG</sequence>
<dbReference type="EMBL" id="CP027433">
    <property type="protein sequence ID" value="AVM01802.1"/>
    <property type="molecule type" value="Genomic_DNA"/>
</dbReference>
<dbReference type="Pfam" id="PF11575">
    <property type="entry name" value="FhuF_C"/>
    <property type="match status" value="1"/>
</dbReference>
<reference evidence="2 3" key="1">
    <citation type="submission" date="2018-03" db="EMBL/GenBank/DDBJ databases">
        <title>Characteristics and genome of n-alkane degrading marine bacteria Gordonia iterans isolated from crude oil contaminated in Tae-an, South Korea.</title>
        <authorList>
            <person name="Lee S.-S."/>
            <person name="Kim H."/>
        </authorList>
    </citation>
    <scope>NUCLEOTIDE SEQUENCE [LARGE SCALE GENOMIC DNA]</scope>
    <source>
        <strain evidence="2 3">Co17</strain>
    </source>
</reference>
<keyword evidence="3" id="KW-1185">Reference proteome</keyword>
<feature type="domain" description="Ferric siderophore reductase C-terminal" evidence="1">
    <location>
        <begin position="187"/>
        <end position="205"/>
    </location>
</feature>
<evidence type="ECO:0000313" key="3">
    <source>
        <dbReference type="Proteomes" id="UP000239814"/>
    </source>
</evidence>
<evidence type="ECO:0000259" key="1">
    <source>
        <dbReference type="Pfam" id="PF11575"/>
    </source>
</evidence>